<feature type="compositionally biased region" description="Polar residues" evidence="1">
    <location>
        <begin position="221"/>
        <end position="231"/>
    </location>
</feature>
<feature type="compositionally biased region" description="Polar residues" evidence="1">
    <location>
        <begin position="7"/>
        <end position="31"/>
    </location>
</feature>
<feature type="compositionally biased region" description="Basic and acidic residues" evidence="1">
    <location>
        <begin position="436"/>
        <end position="466"/>
    </location>
</feature>
<feature type="compositionally biased region" description="Polar residues" evidence="1">
    <location>
        <begin position="600"/>
        <end position="611"/>
    </location>
</feature>
<feature type="region of interest" description="Disordered" evidence="1">
    <location>
        <begin position="202"/>
        <end position="231"/>
    </location>
</feature>
<feature type="compositionally biased region" description="Polar residues" evidence="1">
    <location>
        <begin position="293"/>
        <end position="302"/>
    </location>
</feature>
<evidence type="ECO:0000313" key="3">
    <source>
        <dbReference type="EMBL" id="CAF1369273.1"/>
    </source>
</evidence>
<evidence type="ECO:0000256" key="1">
    <source>
        <dbReference type="SAM" id="MobiDB-lite"/>
    </source>
</evidence>
<evidence type="ECO:0000259" key="2">
    <source>
        <dbReference type="PROSITE" id="PS00028"/>
    </source>
</evidence>
<evidence type="ECO:0000313" key="4">
    <source>
        <dbReference type="Proteomes" id="UP000663828"/>
    </source>
</evidence>
<feature type="region of interest" description="Disordered" evidence="1">
    <location>
        <begin position="244"/>
        <end position="312"/>
    </location>
</feature>
<feature type="region of interest" description="Disordered" evidence="1">
    <location>
        <begin position="411"/>
        <end position="477"/>
    </location>
</feature>
<feature type="compositionally biased region" description="Basic residues" evidence="1">
    <location>
        <begin position="254"/>
        <end position="263"/>
    </location>
</feature>
<comment type="caution">
    <text evidence="3">The sequence shown here is derived from an EMBL/GenBank/DDBJ whole genome shotgun (WGS) entry which is preliminary data.</text>
</comment>
<feature type="region of interest" description="Disordered" evidence="1">
    <location>
        <begin position="1"/>
        <end position="86"/>
    </location>
</feature>
<organism evidence="3 4">
    <name type="scientific">Adineta ricciae</name>
    <name type="common">Rotifer</name>
    <dbReference type="NCBI Taxonomy" id="249248"/>
    <lineage>
        <taxon>Eukaryota</taxon>
        <taxon>Metazoa</taxon>
        <taxon>Spiralia</taxon>
        <taxon>Gnathifera</taxon>
        <taxon>Rotifera</taxon>
        <taxon>Eurotatoria</taxon>
        <taxon>Bdelloidea</taxon>
        <taxon>Adinetida</taxon>
        <taxon>Adinetidae</taxon>
        <taxon>Adineta</taxon>
    </lineage>
</organism>
<feature type="compositionally biased region" description="Polar residues" evidence="1">
    <location>
        <begin position="411"/>
        <end position="432"/>
    </location>
</feature>
<name>A0A815IXC1_ADIRI</name>
<dbReference type="PANTHER" id="PTHR21564:SF5">
    <property type="entry name" value="SCRIBBLER, ISOFORM J"/>
    <property type="match status" value="1"/>
</dbReference>
<feature type="region of interest" description="Disordered" evidence="1">
    <location>
        <begin position="592"/>
        <end position="611"/>
    </location>
</feature>
<gene>
    <name evidence="3" type="ORF">XAT740_LOCUS32447</name>
</gene>
<dbReference type="PROSITE" id="PS00028">
    <property type="entry name" value="ZINC_FINGER_C2H2_1"/>
    <property type="match status" value="1"/>
</dbReference>
<feature type="region of interest" description="Disordered" evidence="1">
    <location>
        <begin position="618"/>
        <end position="640"/>
    </location>
</feature>
<dbReference type="GO" id="GO:0005634">
    <property type="term" value="C:nucleus"/>
    <property type="evidence" value="ECO:0007669"/>
    <property type="project" value="TreeGrafter"/>
</dbReference>
<feature type="compositionally biased region" description="Low complexity" evidence="1">
    <location>
        <begin position="273"/>
        <end position="292"/>
    </location>
</feature>
<accession>A0A815IXC1</accession>
<protein>
    <recommendedName>
        <fullName evidence="2">C2H2-type domain-containing protein</fullName>
    </recommendedName>
</protein>
<dbReference type="InterPro" id="IPR040010">
    <property type="entry name" value="ZN608/ZN609"/>
</dbReference>
<dbReference type="Proteomes" id="UP000663828">
    <property type="component" value="Unassembled WGS sequence"/>
</dbReference>
<feature type="compositionally biased region" description="Low complexity" evidence="1">
    <location>
        <begin position="566"/>
        <end position="581"/>
    </location>
</feature>
<reference evidence="3" key="1">
    <citation type="submission" date="2021-02" db="EMBL/GenBank/DDBJ databases">
        <authorList>
            <person name="Nowell W R."/>
        </authorList>
    </citation>
    <scope>NUCLEOTIDE SEQUENCE</scope>
</reference>
<dbReference type="GO" id="GO:0006357">
    <property type="term" value="P:regulation of transcription by RNA polymerase II"/>
    <property type="evidence" value="ECO:0007669"/>
    <property type="project" value="TreeGrafter"/>
</dbReference>
<proteinExistence type="predicted"/>
<keyword evidence="4" id="KW-1185">Reference proteome</keyword>
<feature type="region of interest" description="Disordered" evidence="1">
    <location>
        <begin position="566"/>
        <end position="585"/>
    </location>
</feature>
<dbReference type="InterPro" id="IPR013087">
    <property type="entry name" value="Znf_C2H2_type"/>
</dbReference>
<sequence length="640" mass="69683">MNLLIEQRSTSITSKLQATQSPLSNENDVNNSLSSSPLILKIKRQSNSLPMTNEDNNTNNQRLKRPIPNSTTRRPSSPAFNGKQQVTKRSMTIDNNNNDLTPNLDDSLSMKRFKQDDLSQSSSTKVDASVETVSIGLATEPDQLGPCEPGTSVVLEGIVWNETDSGVLVVNVTWRGKTYVGTLLDSTKQDWACPRLICESPTSDYDARHSSKTSRTKRTSAGGNNRCFNSLPTSLPQQYSLYMNSSGSDDRKLRNNIKTRQSKRTNLSSIDETSTVTSSNTTSNTSSPLSSPFRANTTFFPPSSSSSSNPEGQLIACPESQCCKRFVSTLALNYHLSNAHKKTDANSSTPMPQANTRDEEDVAHILANVADYVRRPSPRSSPDHQRSTALTWPCPQISSNLVLSSPLINNESSTIPVSTNPTKSILNNTETNTEQDEVKAPDHFLLHINDESRTNTKNDSSNENKKTLKISTPPPSSFVPINLTPTIAPPPPPSSPAYSDISDEDPSTAIANVTQDSEKTLTPSTINLLTATNGRIDENDQSIISNAPWTAQMLLQQYGSYIQQQTSNCSNSKTNSNSTDDSTVKNILDSGRLSLPKVPSPSSNADSNALETDLPSLNENLLHPSTTTTTSSLSSTHQTR</sequence>
<feature type="compositionally biased region" description="Low complexity" evidence="1">
    <location>
        <begin position="625"/>
        <end position="640"/>
    </location>
</feature>
<dbReference type="PANTHER" id="PTHR21564">
    <property type="entry name" value="BRAKELESS PROTEIN"/>
    <property type="match status" value="1"/>
</dbReference>
<feature type="compositionally biased region" description="Polar residues" evidence="1">
    <location>
        <begin position="68"/>
        <end position="86"/>
    </location>
</feature>
<feature type="domain" description="C2H2-type" evidence="2">
    <location>
        <begin position="317"/>
        <end position="340"/>
    </location>
</feature>
<feature type="compositionally biased region" description="Polar residues" evidence="1">
    <location>
        <begin position="45"/>
        <end position="61"/>
    </location>
</feature>
<dbReference type="AlphaFoldDB" id="A0A815IXC1"/>
<dbReference type="EMBL" id="CAJNOR010003027">
    <property type="protein sequence ID" value="CAF1369273.1"/>
    <property type="molecule type" value="Genomic_DNA"/>
</dbReference>